<feature type="non-terminal residue" evidence="1">
    <location>
        <position position="56"/>
    </location>
</feature>
<proteinExistence type="predicted"/>
<evidence type="ECO:0000313" key="2">
    <source>
        <dbReference type="Proteomes" id="UP000789920"/>
    </source>
</evidence>
<evidence type="ECO:0000313" key="1">
    <source>
        <dbReference type="EMBL" id="CAG8845764.1"/>
    </source>
</evidence>
<accession>A0ACA9SRQ3</accession>
<comment type="caution">
    <text evidence="1">The sequence shown here is derived from an EMBL/GenBank/DDBJ whole genome shotgun (WGS) entry which is preliminary data.</text>
</comment>
<dbReference type="EMBL" id="CAJVQC010148174">
    <property type="protein sequence ID" value="CAG8845764.1"/>
    <property type="molecule type" value="Genomic_DNA"/>
</dbReference>
<keyword evidence="2" id="KW-1185">Reference proteome</keyword>
<gene>
    <name evidence="1" type="ORF">RPERSI_LOCUS33811</name>
</gene>
<reference evidence="1" key="1">
    <citation type="submission" date="2021-06" db="EMBL/GenBank/DDBJ databases">
        <authorList>
            <person name="Kallberg Y."/>
            <person name="Tangrot J."/>
            <person name="Rosling A."/>
        </authorList>
    </citation>
    <scope>NUCLEOTIDE SEQUENCE</scope>
    <source>
        <strain evidence="1">MA461A</strain>
    </source>
</reference>
<dbReference type="Proteomes" id="UP000789920">
    <property type="component" value="Unassembled WGS sequence"/>
</dbReference>
<organism evidence="1 2">
    <name type="scientific">Racocetra persica</name>
    <dbReference type="NCBI Taxonomy" id="160502"/>
    <lineage>
        <taxon>Eukaryota</taxon>
        <taxon>Fungi</taxon>
        <taxon>Fungi incertae sedis</taxon>
        <taxon>Mucoromycota</taxon>
        <taxon>Glomeromycotina</taxon>
        <taxon>Glomeromycetes</taxon>
        <taxon>Diversisporales</taxon>
        <taxon>Gigasporaceae</taxon>
        <taxon>Racocetra</taxon>
    </lineage>
</organism>
<sequence length="56" mass="6663">MEETSNPETRMEEETYIPEILNGEEEQNTVQNIRLEDIITVDQEYNELSQTFQNNI</sequence>
<name>A0ACA9SRQ3_9GLOM</name>
<protein>
    <submittedName>
        <fullName evidence="1">29413_t:CDS:1</fullName>
    </submittedName>
</protein>